<dbReference type="PROSITE" id="PS51715">
    <property type="entry name" value="G_GB1_RHD3"/>
    <property type="match status" value="1"/>
</dbReference>
<keyword evidence="2" id="KW-0342">GTP-binding</keyword>
<keyword evidence="8" id="KW-1185">Reference proteome</keyword>
<dbReference type="InterPro" id="IPR030386">
    <property type="entry name" value="G_GB1_RHD3_dom"/>
</dbReference>
<evidence type="ECO:0000259" key="6">
    <source>
        <dbReference type="PROSITE" id="PS51717"/>
    </source>
</evidence>
<evidence type="ECO:0000259" key="5">
    <source>
        <dbReference type="PROSITE" id="PS51715"/>
    </source>
</evidence>
<evidence type="ECO:0000256" key="2">
    <source>
        <dbReference type="ARBA" id="ARBA00023134"/>
    </source>
</evidence>
<feature type="domain" description="VLIG-type G" evidence="6">
    <location>
        <begin position="571"/>
        <end position="603"/>
    </location>
</feature>
<evidence type="ECO:0000313" key="8">
    <source>
        <dbReference type="Proteomes" id="UP000023152"/>
    </source>
</evidence>
<accession>X6P886</accession>
<dbReference type="AlphaFoldDB" id="X6P886"/>
<dbReference type="Proteomes" id="UP000023152">
    <property type="component" value="Unassembled WGS sequence"/>
</dbReference>
<gene>
    <name evidence="7" type="ORF">RFI_03249</name>
</gene>
<dbReference type="GO" id="GO:0005525">
    <property type="term" value="F:GTP binding"/>
    <property type="evidence" value="ECO:0007669"/>
    <property type="project" value="UniProtKB-KW"/>
</dbReference>
<protein>
    <submittedName>
        <fullName evidence="7">Uncharacterized protein</fullName>
    </submittedName>
</protein>
<name>X6P886_RETFI</name>
<evidence type="ECO:0000256" key="3">
    <source>
        <dbReference type="PROSITE-ProRule" id="PRU01052"/>
    </source>
</evidence>
<dbReference type="EMBL" id="ASPP01003091">
    <property type="protein sequence ID" value="ETO33847.1"/>
    <property type="molecule type" value="Genomic_DNA"/>
</dbReference>
<sequence length="603" mass="68659">MNNNNPLPVLKPIQRLGFVFGDFNIQGSKPDHLELKQVVQKNNEFDIRGNEELIFTYGLANNEIVLVVSIDGNISDSLPVEEKKYSDDNKQDVWSEQYNRNCTTRIFLSSRQTLNKNKKATQELQGKMTLAALSEQKHLMVLYERARQLIHVYKWNERIVDSLQKLKNKTINLRERVLPDGFHVTSMCFDNKDDSLYILDNTSTILCITLDAGLFDHTRKIICKEQYFKVMILEGGYIVGIKSYEQKEKGQNEQVSTAQVSIQLEHNNDVVTEGNMQTSGEIHSDNNKPGNTNVDTKESAVMSTTDITTIPLVKCTPTGLIQCDFYVLDDSKELVRSLVLPKEFTSNGINGIQFKLVLQKQIYVVFLDDQFVFHCLPLQVSLKKSQLHIKLISMYGNLTTSDDQKFRTKKPSKLDYIEYSLDKFGSKPEFYSQPKLALHLSVLLDANENKSSSWISRERIAQASELVLHTCDKVNHDTKKIFTHLDWKCTPIVTGDTNKQIHLKDVLKLVKNHSPSRSGDDFIRQVIVQFPMQIARASGGDFVLLHNGENDQARYAHCTTNSSFVECIRFGGKIRVMSSMGKQSTGKSYMLNHLFGCKFDISG</sequence>
<dbReference type="PROSITE" id="PS51717">
    <property type="entry name" value="G_VLIG"/>
    <property type="match status" value="1"/>
</dbReference>
<proteinExistence type="inferred from homology"/>
<feature type="region of interest" description="Disordered" evidence="4">
    <location>
        <begin position="276"/>
        <end position="296"/>
    </location>
</feature>
<dbReference type="Gene3D" id="3.40.50.300">
    <property type="entry name" value="P-loop containing nucleotide triphosphate hydrolases"/>
    <property type="match status" value="1"/>
</dbReference>
<dbReference type="InterPro" id="IPR027417">
    <property type="entry name" value="P-loop_NTPase"/>
</dbReference>
<comment type="caution">
    <text evidence="7">The sequence shown here is derived from an EMBL/GenBank/DDBJ whole genome shotgun (WGS) entry which is preliminary data.</text>
</comment>
<evidence type="ECO:0000256" key="4">
    <source>
        <dbReference type="SAM" id="MobiDB-lite"/>
    </source>
</evidence>
<feature type="domain" description="GB1/RHD3-type G" evidence="5">
    <location>
        <begin position="571"/>
        <end position="603"/>
    </location>
</feature>
<comment type="similarity">
    <text evidence="3">Belongs to the TRAFAC class dynamin-like GTPase superfamily. GB1/RHD3 GTPase family.</text>
</comment>
<organism evidence="7 8">
    <name type="scientific">Reticulomyxa filosa</name>
    <dbReference type="NCBI Taxonomy" id="46433"/>
    <lineage>
        <taxon>Eukaryota</taxon>
        <taxon>Sar</taxon>
        <taxon>Rhizaria</taxon>
        <taxon>Retaria</taxon>
        <taxon>Foraminifera</taxon>
        <taxon>Monothalamids</taxon>
        <taxon>Reticulomyxidae</taxon>
        <taxon>Reticulomyxa</taxon>
    </lineage>
</organism>
<feature type="non-terminal residue" evidence="7">
    <location>
        <position position="603"/>
    </location>
</feature>
<keyword evidence="1" id="KW-0547">Nucleotide-binding</keyword>
<evidence type="ECO:0000256" key="1">
    <source>
        <dbReference type="ARBA" id="ARBA00022741"/>
    </source>
</evidence>
<reference evidence="7 8" key="1">
    <citation type="journal article" date="2013" name="Curr. Biol.">
        <title>The Genome of the Foraminiferan Reticulomyxa filosa.</title>
        <authorList>
            <person name="Glockner G."/>
            <person name="Hulsmann N."/>
            <person name="Schleicher M."/>
            <person name="Noegel A.A."/>
            <person name="Eichinger L."/>
            <person name="Gallinger C."/>
            <person name="Pawlowski J."/>
            <person name="Sierra R."/>
            <person name="Euteneuer U."/>
            <person name="Pillet L."/>
            <person name="Moustafa A."/>
            <person name="Platzer M."/>
            <person name="Groth M."/>
            <person name="Szafranski K."/>
            <person name="Schliwa M."/>
        </authorList>
    </citation>
    <scope>NUCLEOTIDE SEQUENCE [LARGE SCALE GENOMIC DNA]</scope>
</reference>
<dbReference type="InterPro" id="IPR030383">
    <property type="entry name" value="G_VLIG_dom"/>
</dbReference>
<feature type="compositionally biased region" description="Polar residues" evidence="4">
    <location>
        <begin position="276"/>
        <end position="294"/>
    </location>
</feature>
<evidence type="ECO:0000313" key="7">
    <source>
        <dbReference type="EMBL" id="ETO33847.1"/>
    </source>
</evidence>